<gene>
    <name evidence="9" type="primary">nnrD</name>
    <name evidence="11" type="ORF">ACCQ42_04760</name>
</gene>
<comment type="catalytic activity">
    <reaction evidence="9">
        <text>(6S)-NADPHX + ADP = AMP + phosphate + NADPH + H(+)</text>
        <dbReference type="Rhea" id="RHEA:32235"/>
        <dbReference type="ChEBI" id="CHEBI:15378"/>
        <dbReference type="ChEBI" id="CHEBI:43474"/>
        <dbReference type="ChEBI" id="CHEBI:57783"/>
        <dbReference type="ChEBI" id="CHEBI:64076"/>
        <dbReference type="ChEBI" id="CHEBI:456215"/>
        <dbReference type="ChEBI" id="CHEBI:456216"/>
        <dbReference type="EC" id="4.2.1.136"/>
    </reaction>
</comment>
<comment type="function">
    <text evidence="9">Catalyzes the dehydration of the S-form of NAD(P)HX at the expense of ADP, which is converted to AMP. Together with NAD(P)HX epimerase, which catalyzes the epimerization of the S- and R-forms, the enzyme allows the repair of both epimers of NAD(P)HX, a damaged form of NAD(P)H that is a result of enzymatic or heat-dependent hydration.</text>
</comment>
<keyword evidence="5" id="KW-0460">Magnesium</keyword>
<dbReference type="PANTHER" id="PTHR12592:SF0">
    <property type="entry name" value="ATP-DEPENDENT (S)-NAD(P)H-HYDRATE DEHYDRATASE"/>
    <property type="match status" value="1"/>
</dbReference>
<evidence type="ECO:0000256" key="4">
    <source>
        <dbReference type="ARBA" id="ARBA00022840"/>
    </source>
</evidence>
<evidence type="ECO:0000256" key="1">
    <source>
        <dbReference type="ARBA" id="ARBA00022679"/>
    </source>
</evidence>
<keyword evidence="12" id="KW-1185">Reference proteome</keyword>
<dbReference type="InterPro" id="IPR017953">
    <property type="entry name" value="Carbohydrate_kinase_pred_CS"/>
</dbReference>
<dbReference type="EMBL" id="JBGMEF010000018">
    <property type="protein sequence ID" value="MFO3667077.1"/>
    <property type="molecule type" value="Genomic_DNA"/>
</dbReference>
<comment type="caution">
    <text evidence="9">Lacks conserved residue(s) required for the propagation of feature annotation.</text>
</comment>
<dbReference type="NCBIfam" id="TIGR00556">
    <property type="entry name" value="pantethn_trn"/>
    <property type="match status" value="1"/>
</dbReference>
<evidence type="ECO:0000256" key="9">
    <source>
        <dbReference type="HAMAP-Rule" id="MF_01965"/>
    </source>
</evidence>
<proteinExistence type="inferred from homology"/>
<dbReference type="PANTHER" id="PTHR12592">
    <property type="entry name" value="ATP-DEPENDENT (S)-NAD(P)H-HYDRATE DEHYDRATASE FAMILY MEMBER"/>
    <property type="match status" value="1"/>
</dbReference>
<organism evidence="11 12">
    <name type="scientific">Anaerococcus kampingae</name>
    <dbReference type="NCBI Taxonomy" id="3115614"/>
    <lineage>
        <taxon>Bacteria</taxon>
        <taxon>Bacillati</taxon>
        <taxon>Bacillota</taxon>
        <taxon>Tissierellia</taxon>
        <taxon>Tissierellales</taxon>
        <taxon>Peptoniphilaceae</taxon>
        <taxon>Anaerococcus</taxon>
    </lineage>
</organism>
<keyword evidence="4 9" id="KW-0067">ATP-binding</keyword>
<dbReference type="CDD" id="cd01171">
    <property type="entry name" value="YXKO-related"/>
    <property type="match status" value="1"/>
</dbReference>
<dbReference type="RefSeq" id="WP_106460284.1">
    <property type="nucleotide sequence ID" value="NZ_JBGMEF010000018.1"/>
</dbReference>
<dbReference type="Proteomes" id="UP001637994">
    <property type="component" value="Unassembled WGS sequence"/>
</dbReference>
<keyword evidence="1" id="KW-0808">Transferase</keyword>
<dbReference type="Gene3D" id="3.40.1190.20">
    <property type="match status" value="1"/>
</dbReference>
<evidence type="ECO:0000256" key="3">
    <source>
        <dbReference type="ARBA" id="ARBA00022741"/>
    </source>
</evidence>
<reference evidence="11 12" key="1">
    <citation type="journal article" date="2025" name="Anaerobe">
        <title>Description of Anaerococcus kampingiae sp. nov., Anaerococcus groningensis sp. nov., Anaerococcus martiniensis sp. nov., and Anaerococcus cruorum sp. nov., isolated from human clinical specimens.</title>
        <authorList>
            <person name="Boiten K.E."/>
            <person name="Meijer J."/>
            <person name="van Wezel E.M."/>
            <person name="Veloo A.C.M."/>
        </authorList>
    </citation>
    <scope>NUCLEOTIDE SEQUENCE [LARGE SCALE GENOMIC DNA]</scope>
    <source>
        <strain evidence="11 12">ENR0874</strain>
    </source>
</reference>
<evidence type="ECO:0000256" key="5">
    <source>
        <dbReference type="ARBA" id="ARBA00022842"/>
    </source>
</evidence>
<dbReference type="InterPro" id="IPR029056">
    <property type="entry name" value="Ribokinase-like"/>
</dbReference>
<feature type="binding site" evidence="9">
    <location>
        <begin position="304"/>
        <end position="308"/>
    </location>
    <ligand>
        <name>AMP</name>
        <dbReference type="ChEBI" id="CHEBI:456215"/>
    </ligand>
</feature>
<dbReference type="InterPro" id="IPR004568">
    <property type="entry name" value="Ppantetheine-prot_Trfase_dom"/>
</dbReference>
<accession>A0ABW9MCL8</accession>
<comment type="cofactor">
    <cofactor evidence="9">
        <name>Mg(2+)</name>
        <dbReference type="ChEBI" id="CHEBI:18420"/>
    </cofactor>
</comment>
<keyword evidence="8 9" id="KW-0456">Lyase</keyword>
<feature type="binding site" evidence="9">
    <location>
        <position position="332"/>
    </location>
    <ligand>
        <name>AMP</name>
        <dbReference type="ChEBI" id="CHEBI:456215"/>
    </ligand>
</feature>
<dbReference type="Gene3D" id="3.90.470.20">
    <property type="entry name" value="4'-phosphopantetheinyl transferase domain"/>
    <property type="match status" value="1"/>
</dbReference>
<feature type="binding site" evidence="9">
    <location>
        <position position="267"/>
    </location>
    <ligand>
        <name>(6S)-NADPHX</name>
        <dbReference type="ChEBI" id="CHEBI:64076"/>
    </ligand>
</feature>
<protein>
    <recommendedName>
        <fullName evidence="9">ADP-dependent (S)-NAD(P)H-hydrate dehydratase</fullName>
        <ecNumber evidence="9">4.2.1.136</ecNumber>
    </recommendedName>
    <alternativeName>
        <fullName evidence="9">ADP-dependent NAD(P)HX dehydratase</fullName>
    </alternativeName>
</protein>
<dbReference type="PROSITE" id="PS51383">
    <property type="entry name" value="YJEF_C_3"/>
    <property type="match status" value="1"/>
</dbReference>
<name>A0ABW9MCL8_9FIRM</name>
<evidence type="ECO:0000256" key="2">
    <source>
        <dbReference type="ARBA" id="ARBA00022723"/>
    </source>
</evidence>
<evidence type="ECO:0000256" key="6">
    <source>
        <dbReference type="ARBA" id="ARBA00022857"/>
    </source>
</evidence>
<dbReference type="SUPFAM" id="SSF53613">
    <property type="entry name" value="Ribokinase-like"/>
    <property type="match status" value="1"/>
</dbReference>
<evidence type="ECO:0000259" key="10">
    <source>
        <dbReference type="PROSITE" id="PS51383"/>
    </source>
</evidence>
<comment type="similarity">
    <text evidence="9">Belongs to the NnrD/CARKD family.</text>
</comment>
<dbReference type="EC" id="4.2.1.136" evidence="9"/>
<feature type="domain" description="YjeF C-terminal" evidence="10">
    <location>
        <begin position="112"/>
        <end position="391"/>
    </location>
</feature>
<sequence>MIGIDILSIKKIKNKSRSNFLRKVFTENEITYAYSKENPYQTLAGIFALKEAIIKAYDLKLSYIIKKRIEIVSNNNPIAYLDGNKLNSGLSISHDGEYAIGVCYKKENMISIDNKMKNLLPNRPHQSHKGDYGKIAILGGSPGMAGSCYLTSLACLRAGAGLVYLLVPQSISNILEIKSVEQIIKTIDSNILKYNKNIIKQILSSLEDKDVLAIGPGMGRDESLNKLISEVIDNFNGKIIIDADGLNALSKDLSILKNKKNIILTPHLKEFSRLTGLTINKINEDRVNIAKNFAKEHKVILVLKSENTLVTDGNKLYINEIGNPGMATAGSGDVLTGVISGILHKLEPFDAAKLGVYIHSLAGDLAVADLCEDSLIASDIIAYLARAIRLMR</sequence>
<keyword evidence="2" id="KW-0479">Metal-binding</keyword>
<comment type="subunit">
    <text evidence="9">Homotetramer.</text>
</comment>
<dbReference type="NCBIfam" id="TIGR00196">
    <property type="entry name" value="yjeF_cterm"/>
    <property type="match status" value="1"/>
</dbReference>
<evidence type="ECO:0000256" key="8">
    <source>
        <dbReference type="ARBA" id="ARBA00023239"/>
    </source>
</evidence>
<dbReference type="SUPFAM" id="SSF56214">
    <property type="entry name" value="4'-phosphopantetheinyl transferase"/>
    <property type="match status" value="1"/>
</dbReference>
<keyword evidence="6 9" id="KW-0521">NADP</keyword>
<feature type="binding site" evidence="9">
    <location>
        <position position="333"/>
    </location>
    <ligand>
        <name>(6S)-NADPHX</name>
        <dbReference type="ChEBI" id="CHEBI:64076"/>
    </ligand>
</feature>
<comment type="catalytic activity">
    <reaction evidence="9">
        <text>(6S)-NADHX + ADP = AMP + phosphate + NADH + H(+)</text>
        <dbReference type="Rhea" id="RHEA:32223"/>
        <dbReference type="ChEBI" id="CHEBI:15378"/>
        <dbReference type="ChEBI" id="CHEBI:43474"/>
        <dbReference type="ChEBI" id="CHEBI:57945"/>
        <dbReference type="ChEBI" id="CHEBI:64074"/>
        <dbReference type="ChEBI" id="CHEBI:456215"/>
        <dbReference type="ChEBI" id="CHEBI:456216"/>
        <dbReference type="EC" id="4.2.1.136"/>
    </reaction>
</comment>
<dbReference type="PROSITE" id="PS01050">
    <property type="entry name" value="YJEF_C_2"/>
    <property type="match status" value="1"/>
</dbReference>
<dbReference type="InterPro" id="IPR000631">
    <property type="entry name" value="CARKD"/>
</dbReference>
<dbReference type="InterPro" id="IPR037143">
    <property type="entry name" value="4-PPantetheinyl_Trfase_dom_sf"/>
</dbReference>
<feature type="binding site" evidence="9">
    <location>
        <position position="217"/>
    </location>
    <ligand>
        <name>(6S)-NADPHX</name>
        <dbReference type="ChEBI" id="CHEBI:64076"/>
    </ligand>
</feature>
<evidence type="ECO:0000313" key="11">
    <source>
        <dbReference type="EMBL" id="MFO3667077.1"/>
    </source>
</evidence>
<keyword evidence="3 9" id="KW-0547">Nucleotide-binding</keyword>
<dbReference type="HAMAP" id="MF_01965">
    <property type="entry name" value="NADHX_dehydratase"/>
    <property type="match status" value="1"/>
</dbReference>
<evidence type="ECO:0000256" key="7">
    <source>
        <dbReference type="ARBA" id="ARBA00023027"/>
    </source>
</evidence>
<evidence type="ECO:0000313" key="12">
    <source>
        <dbReference type="Proteomes" id="UP001637994"/>
    </source>
</evidence>
<dbReference type="InterPro" id="IPR008278">
    <property type="entry name" value="4-PPantetheinyl_Trfase_dom"/>
</dbReference>
<keyword evidence="7 9" id="KW-0520">NAD</keyword>
<dbReference type="Pfam" id="PF01256">
    <property type="entry name" value="Carb_kinase"/>
    <property type="match status" value="1"/>
</dbReference>
<comment type="caution">
    <text evidence="11">The sequence shown here is derived from an EMBL/GenBank/DDBJ whole genome shotgun (WGS) entry which is preliminary data.</text>
</comment>
<dbReference type="Pfam" id="PF01648">
    <property type="entry name" value="ACPS"/>
    <property type="match status" value="1"/>
</dbReference>